<name>A0AAU9JKH0_9CILI</name>
<dbReference type="PANTHER" id="PTHR34825:SF1">
    <property type="entry name" value="AAA-ATPASE-LIKE DOMAIN-CONTAINING PROTEIN"/>
    <property type="match status" value="1"/>
</dbReference>
<protein>
    <recommendedName>
        <fullName evidence="1">AAA-ATPase-like domain-containing protein</fullName>
    </recommendedName>
</protein>
<proteinExistence type="predicted"/>
<evidence type="ECO:0000313" key="2">
    <source>
        <dbReference type="EMBL" id="CAG9326458.1"/>
    </source>
</evidence>
<dbReference type="Proteomes" id="UP001162131">
    <property type="component" value="Unassembled WGS sequence"/>
</dbReference>
<feature type="domain" description="AAA-ATPase-like" evidence="1">
    <location>
        <begin position="354"/>
        <end position="621"/>
    </location>
</feature>
<comment type="caution">
    <text evidence="2">The sequence shown here is derived from an EMBL/GenBank/DDBJ whole genome shotgun (WGS) entry which is preliminary data.</text>
</comment>
<keyword evidence="3" id="KW-1185">Reference proteome</keyword>
<dbReference type="InterPro" id="IPR018631">
    <property type="entry name" value="AAA-ATPase-like_dom"/>
</dbReference>
<dbReference type="AlphaFoldDB" id="A0AAU9JKH0"/>
<evidence type="ECO:0000259" key="1">
    <source>
        <dbReference type="Pfam" id="PF09820"/>
    </source>
</evidence>
<sequence>MESLEKPLYEVFKRFQSSDYLSSTECCLSAYDIKRVLKSIYKGRVHIKSIDAIFNYSPASSDEINGILICLTQLEKIVRRDCEELKKPIVSFWNINDKNQPGEQAKENYIWQSMVIIPKNYTSLDGEPLSNSSELIYMVDSSGNNYNLPALVKFLLKTQISYKNSNGDLYTIGGLFPLAIINDSLSIKQSRNTSQSWLWLIFNAIMLTSTGNCNYLNEFSYFDANWSNKILAIFEDLGINLTEEENIESLRNNFSSELLKMIEKAILNELIAKLSLWPILEGGEGFLAKKLNISQLCVLSMYQDNNKLDDALQFLDSFKEKGESDSDLLNTPTELPSTYQSLIKVKKNCKINSTIQSFKRAVDEDTIIVDKTMLIKAILDDNNTHIAITRPTGWGKSFNMSMLQAFLNPQINWHEQFLNLYLFTGKRNSTDKSDSDDRRRKNIMIADKEKYTMFAGKIPTILFVFPKIWTSNAEIYYEEIKIALSKTLREHVLSYHQYLEQKLRDSSIYTNFRDLTTEGLEKIIDKNKIDLPEEVKLFRLYLSNRSKINIYKVLQDLAIMLNMIHNQSVILIIDDYDCNIRNAGTDIEQRHNMIDLLRIMLGSLVCGQHYYIRKIIVTGVYYYPLIEIFPSGHFISSTVLDNYLSDYFGFTEPEVDELIERHLAHKSLAHLIQQKQLIKQWYGG</sequence>
<organism evidence="2 3">
    <name type="scientific">Blepharisma stoltei</name>
    <dbReference type="NCBI Taxonomy" id="1481888"/>
    <lineage>
        <taxon>Eukaryota</taxon>
        <taxon>Sar</taxon>
        <taxon>Alveolata</taxon>
        <taxon>Ciliophora</taxon>
        <taxon>Postciliodesmatophora</taxon>
        <taxon>Heterotrichea</taxon>
        <taxon>Heterotrichida</taxon>
        <taxon>Blepharismidae</taxon>
        <taxon>Blepharisma</taxon>
    </lineage>
</organism>
<dbReference type="Pfam" id="PF09820">
    <property type="entry name" value="AAA-ATPase_like"/>
    <property type="match status" value="1"/>
</dbReference>
<dbReference type="EMBL" id="CAJZBQ010000040">
    <property type="protein sequence ID" value="CAG9326458.1"/>
    <property type="molecule type" value="Genomic_DNA"/>
</dbReference>
<dbReference type="PANTHER" id="PTHR34825">
    <property type="entry name" value="CONSERVED PROTEIN, WITH A WEAK D-GALACTARATE DEHYDRATASE/ALTRONATE HYDROLASE DOMAIN"/>
    <property type="match status" value="1"/>
</dbReference>
<accession>A0AAU9JKH0</accession>
<gene>
    <name evidence="2" type="ORF">BSTOLATCC_MIC40885</name>
</gene>
<reference evidence="2" key="1">
    <citation type="submission" date="2021-09" db="EMBL/GenBank/DDBJ databases">
        <authorList>
            <consortium name="AG Swart"/>
            <person name="Singh M."/>
            <person name="Singh A."/>
            <person name="Seah K."/>
            <person name="Emmerich C."/>
        </authorList>
    </citation>
    <scope>NUCLEOTIDE SEQUENCE</scope>
    <source>
        <strain evidence="2">ATCC30299</strain>
    </source>
</reference>
<evidence type="ECO:0000313" key="3">
    <source>
        <dbReference type="Proteomes" id="UP001162131"/>
    </source>
</evidence>